<reference evidence="1 2" key="2">
    <citation type="submission" date="2018-11" db="EMBL/GenBank/DDBJ databases">
        <authorList>
            <consortium name="Pathogen Informatics"/>
        </authorList>
    </citation>
    <scope>NUCLEOTIDE SEQUENCE [LARGE SCALE GENOMIC DNA]</scope>
    <source>
        <strain evidence="1 2">Egypt</strain>
    </source>
</reference>
<dbReference type="PANTHER" id="PTHR33327">
    <property type="entry name" value="ENDONUCLEASE"/>
    <property type="match status" value="1"/>
</dbReference>
<evidence type="ECO:0000313" key="3">
    <source>
        <dbReference type="WBParaSite" id="ECPE_0000147501-mRNA-1"/>
    </source>
</evidence>
<gene>
    <name evidence="1" type="ORF">ECPE_LOCUS1474</name>
</gene>
<evidence type="ECO:0000313" key="2">
    <source>
        <dbReference type="Proteomes" id="UP000272942"/>
    </source>
</evidence>
<name>A0A183A3E0_9TREM</name>
<organism evidence="3">
    <name type="scientific">Echinostoma caproni</name>
    <dbReference type="NCBI Taxonomy" id="27848"/>
    <lineage>
        <taxon>Eukaryota</taxon>
        <taxon>Metazoa</taxon>
        <taxon>Spiralia</taxon>
        <taxon>Lophotrochozoa</taxon>
        <taxon>Platyhelminthes</taxon>
        <taxon>Trematoda</taxon>
        <taxon>Digenea</taxon>
        <taxon>Plagiorchiida</taxon>
        <taxon>Echinostomata</taxon>
        <taxon>Echinostomatoidea</taxon>
        <taxon>Echinostomatidae</taxon>
        <taxon>Echinostoma</taxon>
    </lineage>
</organism>
<dbReference type="OrthoDB" id="6260718at2759"/>
<protein>
    <submittedName>
        <fullName evidence="3">Site-specific DNA-methyltransferase (adenine-specific)</fullName>
    </submittedName>
</protein>
<reference evidence="3" key="1">
    <citation type="submission" date="2016-06" db="UniProtKB">
        <authorList>
            <consortium name="WormBaseParasite"/>
        </authorList>
    </citation>
    <scope>IDENTIFICATION</scope>
</reference>
<dbReference type="PANTHER" id="PTHR33327:SF3">
    <property type="entry name" value="RNA-DIRECTED DNA POLYMERASE"/>
    <property type="match status" value="1"/>
</dbReference>
<evidence type="ECO:0000313" key="1">
    <source>
        <dbReference type="EMBL" id="VDP39615.1"/>
    </source>
</evidence>
<dbReference type="Proteomes" id="UP000272942">
    <property type="component" value="Unassembled WGS sequence"/>
</dbReference>
<dbReference type="EMBL" id="UZAN01009651">
    <property type="protein sequence ID" value="VDP39615.1"/>
    <property type="molecule type" value="Genomic_DNA"/>
</dbReference>
<keyword evidence="2" id="KW-1185">Reference proteome</keyword>
<dbReference type="AlphaFoldDB" id="A0A183A3E0"/>
<sequence>MGPGLRDVVCNPPPYSPYDALKEAIINRFSMTKDNRLKQLLNGIRLGDNGLHTPTQLLSYMGSLDSSLHVSENVLRICWMQALPEYVASFLRVFANKATLDELAEAADSICAHTPSAPPVTRLSPDSRNYSWKDANDQVNRRLDEIMTQVAALKFPAIDRVLS</sequence>
<dbReference type="WBParaSite" id="ECPE_0000147501-mRNA-1">
    <property type="protein sequence ID" value="ECPE_0000147501-mRNA-1"/>
    <property type="gene ID" value="ECPE_0000147501"/>
</dbReference>
<accession>A0A183A3E0</accession>
<proteinExistence type="predicted"/>